<sequence length="250" mass="27606">MGGSMQESEEFMSSTEFVDMMLGQVHPVILSSEHHDEHFSHYGVGTAFVLEYAGELFVLTAQHVLNNQGAAHNELRILLRNAPLSILFDQHAVFRDESDPDLDSDLVILRVVKSQHAALFAAGLASLDAACCAETEDFGRADLFHVFGYPDEGRGYDYDNRVLDAQLHWLRGQLAAPGTPGLSNIKIVGDRPEDFRGMSGSVVIADVDDVWRFAGMVTLASEKNDLLNFIPAGKIAYYLSKMVLMEMVAR</sequence>
<evidence type="ECO:0000313" key="2">
    <source>
        <dbReference type="Proteomes" id="UP000076083"/>
    </source>
</evidence>
<protein>
    <recommendedName>
        <fullName evidence="3">Serine protease</fullName>
    </recommendedName>
</protein>
<name>A0A159ZUF5_PSEFL</name>
<organism evidence="1 2">
    <name type="scientific">Pseudomonas fluorescens</name>
    <dbReference type="NCBI Taxonomy" id="294"/>
    <lineage>
        <taxon>Bacteria</taxon>
        <taxon>Pseudomonadati</taxon>
        <taxon>Pseudomonadota</taxon>
        <taxon>Gammaproteobacteria</taxon>
        <taxon>Pseudomonadales</taxon>
        <taxon>Pseudomonadaceae</taxon>
        <taxon>Pseudomonas</taxon>
    </lineage>
</organism>
<reference evidence="1 2" key="2">
    <citation type="journal article" date="2018" name="Nature">
        <title>Mutant phenotypes for thousands of bacterial genes of unknown function.</title>
        <authorList>
            <person name="Price M.N."/>
            <person name="Wetmore K.M."/>
            <person name="Waters R.J."/>
            <person name="Callaghan M."/>
            <person name="Ray J."/>
            <person name="Liu H."/>
            <person name="Kuehl J.V."/>
            <person name="Melnyk R.A."/>
            <person name="Lamson J.S."/>
            <person name="Suh Y."/>
            <person name="Carlson H.K."/>
            <person name="Esquivel Z."/>
            <person name="Sadeeshkumar H."/>
            <person name="Chakraborty R."/>
            <person name="Zane G.M."/>
            <person name="Rubin B.E."/>
            <person name="Wall J.D."/>
            <person name="Visel A."/>
            <person name="Bristow J."/>
            <person name="Blow M.J."/>
            <person name="Arkin A.P."/>
            <person name="Deutschbauer A.M."/>
        </authorList>
    </citation>
    <scope>NUCLEOTIDE SEQUENCE [LARGE SCALE GENOMIC DNA]</scope>
    <source>
        <strain evidence="1 2">FW300-N2E2</strain>
    </source>
</reference>
<reference evidence="2" key="1">
    <citation type="submission" date="2016-04" db="EMBL/GenBank/DDBJ databases">
        <authorList>
            <person name="Ray J."/>
            <person name="Price M."/>
            <person name="Deutschbauer A."/>
        </authorList>
    </citation>
    <scope>NUCLEOTIDE SEQUENCE [LARGE SCALE GENOMIC DNA]</scope>
    <source>
        <strain evidence="2">FW300-N2E2</strain>
    </source>
</reference>
<dbReference type="AlphaFoldDB" id="A0A159ZUF5"/>
<dbReference type="InterPro" id="IPR009003">
    <property type="entry name" value="Peptidase_S1_PA"/>
</dbReference>
<proteinExistence type="predicted"/>
<dbReference type="SUPFAM" id="SSF50494">
    <property type="entry name" value="Trypsin-like serine proteases"/>
    <property type="match status" value="1"/>
</dbReference>
<dbReference type="Proteomes" id="UP000076083">
    <property type="component" value="Chromosome"/>
</dbReference>
<gene>
    <name evidence="1" type="ORF">TK06_04465</name>
</gene>
<dbReference type="EMBL" id="CP015225">
    <property type="protein sequence ID" value="AMZ70389.1"/>
    <property type="molecule type" value="Genomic_DNA"/>
</dbReference>
<evidence type="ECO:0000313" key="1">
    <source>
        <dbReference type="EMBL" id="AMZ70389.1"/>
    </source>
</evidence>
<accession>A0A159ZUF5</accession>
<evidence type="ECO:0008006" key="3">
    <source>
        <dbReference type="Google" id="ProtNLM"/>
    </source>
</evidence>